<organism evidence="1 2">
    <name type="scientific">Coptis chinensis</name>
    <dbReference type="NCBI Taxonomy" id="261450"/>
    <lineage>
        <taxon>Eukaryota</taxon>
        <taxon>Viridiplantae</taxon>
        <taxon>Streptophyta</taxon>
        <taxon>Embryophyta</taxon>
        <taxon>Tracheophyta</taxon>
        <taxon>Spermatophyta</taxon>
        <taxon>Magnoliopsida</taxon>
        <taxon>Ranunculales</taxon>
        <taxon>Ranunculaceae</taxon>
        <taxon>Coptidoideae</taxon>
        <taxon>Coptis</taxon>
    </lineage>
</organism>
<comment type="caution">
    <text evidence="1">The sequence shown here is derived from an EMBL/GenBank/DDBJ whole genome shotgun (WGS) entry which is preliminary data.</text>
</comment>
<sequence length="74" mass="8705">MANLFGWNLNTFFLPRHFRGNRKTLVYMMIGSVRSTELILEYGNLMDCVHMYWKGTRMLLLLFLLSIPKALLGH</sequence>
<dbReference type="AlphaFoldDB" id="A0A835HU88"/>
<gene>
    <name evidence="1" type="ORF">IFM89_017463</name>
</gene>
<accession>A0A835HU88</accession>
<evidence type="ECO:0000313" key="1">
    <source>
        <dbReference type="EMBL" id="KAF9605444.1"/>
    </source>
</evidence>
<proteinExistence type="predicted"/>
<protein>
    <submittedName>
        <fullName evidence="1">Uncharacterized protein</fullName>
    </submittedName>
</protein>
<feature type="non-terminal residue" evidence="1">
    <location>
        <position position="1"/>
    </location>
</feature>
<keyword evidence="2" id="KW-1185">Reference proteome</keyword>
<reference evidence="1 2" key="1">
    <citation type="submission" date="2020-10" db="EMBL/GenBank/DDBJ databases">
        <title>The Coptis chinensis genome and diversification of protoberbering-type alkaloids.</title>
        <authorList>
            <person name="Wang B."/>
            <person name="Shu S."/>
            <person name="Song C."/>
            <person name="Liu Y."/>
        </authorList>
    </citation>
    <scope>NUCLEOTIDE SEQUENCE [LARGE SCALE GENOMIC DNA]</scope>
    <source>
        <strain evidence="1">HL-2020</strain>
        <tissue evidence="1">Leaf</tissue>
    </source>
</reference>
<dbReference type="EMBL" id="JADFTS010000005">
    <property type="protein sequence ID" value="KAF9605444.1"/>
    <property type="molecule type" value="Genomic_DNA"/>
</dbReference>
<evidence type="ECO:0000313" key="2">
    <source>
        <dbReference type="Proteomes" id="UP000631114"/>
    </source>
</evidence>
<name>A0A835HU88_9MAGN</name>
<dbReference type="Proteomes" id="UP000631114">
    <property type="component" value="Unassembled WGS sequence"/>
</dbReference>